<dbReference type="RefSeq" id="WP_285662318.1">
    <property type="nucleotide sequence ID" value="NZ_BSTX01000001.1"/>
</dbReference>
<keyword evidence="2" id="KW-1133">Transmembrane helix</keyword>
<dbReference type="AlphaFoldDB" id="A0A9W6SJP3"/>
<gene>
    <name evidence="3" type="ORF">Afil01_19940</name>
</gene>
<dbReference type="EMBL" id="BSTX01000001">
    <property type="protein sequence ID" value="GLZ77187.1"/>
    <property type="molecule type" value="Genomic_DNA"/>
</dbReference>
<evidence type="ECO:0000256" key="1">
    <source>
        <dbReference type="SAM" id="MobiDB-lite"/>
    </source>
</evidence>
<sequence>MTATETRIVDPGDPYADPPRDWRRVGTLAGGWLLVWIVLAGLGWVVMQVPALQDPSGPQPTNERPQDAVRSFLDEAYGRGDFNLAVAFQCDTPGAPSAAALRQERDALEARIGTIGTRVEQVEPQSVSGDVATVSAKVVYVADKYVPTAAFVFTLEKRDGWRICGMTREPASWPTPTPS</sequence>
<dbReference type="Proteomes" id="UP001165079">
    <property type="component" value="Unassembled WGS sequence"/>
</dbReference>
<evidence type="ECO:0000313" key="4">
    <source>
        <dbReference type="Proteomes" id="UP001165079"/>
    </source>
</evidence>
<organism evidence="3 4">
    <name type="scientific">Actinorhabdospora filicis</name>
    <dbReference type="NCBI Taxonomy" id="1785913"/>
    <lineage>
        <taxon>Bacteria</taxon>
        <taxon>Bacillati</taxon>
        <taxon>Actinomycetota</taxon>
        <taxon>Actinomycetes</taxon>
        <taxon>Micromonosporales</taxon>
        <taxon>Micromonosporaceae</taxon>
        <taxon>Actinorhabdospora</taxon>
    </lineage>
</organism>
<feature type="transmembrane region" description="Helical" evidence="2">
    <location>
        <begin position="25"/>
        <end position="47"/>
    </location>
</feature>
<keyword evidence="2" id="KW-0812">Transmembrane</keyword>
<accession>A0A9W6SJP3</accession>
<evidence type="ECO:0000313" key="3">
    <source>
        <dbReference type="EMBL" id="GLZ77187.1"/>
    </source>
</evidence>
<keyword evidence="2" id="KW-0472">Membrane</keyword>
<reference evidence="3" key="1">
    <citation type="submission" date="2023-03" db="EMBL/GenBank/DDBJ databases">
        <title>Actinorhabdospora filicis NBRC 111898.</title>
        <authorList>
            <person name="Ichikawa N."/>
            <person name="Sato H."/>
            <person name="Tonouchi N."/>
        </authorList>
    </citation>
    <scope>NUCLEOTIDE SEQUENCE</scope>
    <source>
        <strain evidence="3">NBRC 111898</strain>
    </source>
</reference>
<evidence type="ECO:0000256" key="2">
    <source>
        <dbReference type="SAM" id="Phobius"/>
    </source>
</evidence>
<keyword evidence="4" id="KW-1185">Reference proteome</keyword>
<comment type="caution">
    <text evidence="3">The sequence shown here is derived from an EMBL/GenBank/DDBJ whole genome shotgun (WGS) entry which is preliminary data.</text>
</comment>
<proteinExistence type="predicted"/>
<feature type="region of interest" description="Disordered" evidence="1">
    <location>
        <begin position="1"/>
        <end position="21"/>
    </location>
</feature>
<protein>
    <submittedName>
        <fullName evidence="3">Uncharacterized protein</fullName>
    </submittedName>
</protein>
<name>A0A9W6SJP3_9ACTN</name>